<dbReference type="EMBL" id="CP029188">
    <property type="protein sequence ID" value="AWI28917.1"/>
    <property type="molecule type" value="Genomic_DNA"/>
</dbReference>
<evidence type="ECO:0000313" key="2">
    <source>
        <dbReference type="Proteomes" id="UP000244900"/>
    </source>
</evidence>
<dbReference type="Proteomes" id="UP000244900">
    <property type="component" value="Chromosome"/>
</dbReference>
<dbReference type="InterPro" id="IPR046300">
    <property type="entry name" value="DUF6415"/>
</dbReference>
<protein>
    <submittedName>
        <fullName evidence="1">Uncharacterized protein</fullName>
    </submittedName>
</protein>
<dbReference type="KEGG" id="stir:DDW44_09065"/>
<sequence>MTNRRSRAEVAATTAGPGLDVHSMREAARRVILMDEPQPQLGELTAEMRGYVERLVPEIRTLITHQPAGDMPAEVEQVGVDEAWRRLHTTAGFGASAAYRRARKLALSVSSLCDHYETLAAQRKR</sequence>
<dbReference type="Pfam" id="PF19979">
    <property type="entry name" value="DUF6415"/>
    <property type="match status" value="1"/>
</dbReference>
<accession>A0A2S1SRH4</accession>
<organism evidence="1 2">
    <name type="scientific">Streptomyces tirandamycinicus</name>
    <dbReference type="NCBI Taxonomy" id="2174846"/>
    <lineage>
        <taxon>Bacteria</taxon>
        <taxon>Bacillati</taxon>
        <taxon>Actinomycetota</taxon>
        <taxon>Actinomycetes</taxon>
        <taxon>Kitasatosporales</taxon>
        <taxon>Streptomycetaceae</taxon>
        <taxon>Streptomyces</taxon>
    </lineage>
</organism>
<proteinExistence type="predicted"/>
<gene>
    <name evidence="1" type="ORF">DDW44_09065</name>
</gene>
<dbReference type="AlphaFoldDB" id="A0A2S1SRH4"/>
<reference evidence="1 2" key="1">
    <citation type="submission" date="2018-05" db="EMBL/GenBank/DDBJ databases">
        <title>Complete genome sequence of sponge-derived Streptomyces sp. HNM0039.</title>
        <authorList>
            <person name="Huang X."/>
            <person name="Zhou S."/>
        </authorList>
    </citation>
    <scope>NUCLEOTIDE SEQUENCE [LARGE SCALE GENOMIC DNA]</scope>
    <source>
        <strain evidence="1 2">HNM0039</strain>
    </source>
</reference>
<evidence type="ECO:0000313" key="1">
    <source>
        <dbReference type="EMBL" id="AWI28917.1"/>
    </source>
</evidence>
<name>A0A2S1SRH4_9ACTN</name>
<dbReference type="RefSeq" id="WP_108906108.1">
    <property type="nucleotide sequence ID" value="NZ_CP029188.1"/>
</dbReference>
<keyword evidence="2" id="KW-1185">Reference proteome</keyword>
<dbReference type="OrthoDB" id="4246477at2"/>